<dbReference type="SMART" id="SM00715">
    <property type="entry name" value="LA"/>
    <property type="match status" value="1"/>
</dbReference>
<dbReference type="GO" id="GO:0003723">
    <property type="term" value="F:RNA binding"/>
    <property type="evidence" value="ECO:0007669"/>
    <property type="project" value="UniProtKB-UniRule"/>
</dbReference>
<feature type="compositionally biased region" description="Basic and acidic residues" evidence="3">
    <location>
        <begin position="232"/>
        <end position="248"/>
    </location>
</feature>
<evidence type="ECO:0000259" key="4">
    <source>
        <dbReference type="PROSITE" id="PS50961"/>
    </source>
</evidence>
<comment type="caution">
    <text evidence="5">The sequence shown here is derived from an EMBL/GenBank/DDBJ whole genome shotgun (WGS) entry which is preliminary data.</text>
</comment>
<evidence type="ECO:0000256" key="2">
    <source>
        <dbReference type="PROSITE-ProRule" id="PRU00332"/>
    </source>
</evidence>
<dbReference type="Gene3D" id="1.10.10.10">
    <property type="entry name" value="Winged helix-like DNA-binding domain superfamily/Winged helix DNA-binding domain"/>
    <property type="match status" value="1"/>
</dbReference>
<dbReference type="InterPro" id="IPR006630">
    <property type="entry name" value="La_HTH"/>
</dbReference>
<dbReference type="PROSITE" id="PS50961">
    <property type="entry name" value="HTH_LA"/>
    <property type="match status" value="1"/>
</dbReference>
<dbReference type="PANTHER" id="PTHR22792">
    <property type="entry name" value="LUPUS LA PROTEIN-RELATED"/>
    <property type="match status" value="1"/>
</dbReference>
<dbReference type="InterPro" id="IPR036388">
    <property type="entry name" value="WH-like_DNA-bd_sf"/>
</dbReference>
<feature type="region of interest" description="Disordered" evidence="3">
    <location>
        <begin position="756"/>
        <end position="805"/>
    </location>
</feature>
<evidence type="ECO:0000313" key="5">
    <source>
        <dbReference type="EMBL" id="RWQ93748.1"/>
    </source>
</evidence>
<feature type="compositionally biased region" description="Basic and acidic residues" evidence="3">
    <location>
        <begin position="176"/>
        <end position="185"/>
    </location>
</feature>
<accession>A0A443HPI7</accession>
<dbReference type="Pfam" id="PF05383">
    <property type="entry name" value="La"/>
    <property type="match status" value="1"/>
</dbReference>
<dbReference type="VEuPathDB" id="FungiDB:C8Q69DRAFT_334046"/>
<feature type="compositionally biased region" description="Basic and acidic residues" evidence="3">
    <location>
        <begin position="281"/>
        <end position="311"/>
    </location>
</feature>
<reference evidence="5 6" key="1">
    <citation type="journal article" date="2018" name="Front. Microbiol.">
        <title>Genomic and genetic insights into a cosmopolitan fungus, Paecilomyces variotii (Eurotiales).</title>
        <authorList>
            <person name="Urquhart A.S."/>
            <person name="Mondo S.J."/>
            <person name="Makela M.R."/>
            <person name="Hane J.K."/>
            <person name="Wiebenga A."/>
            <person name="He G."/>
            <person name="Mihaltcheva S."/>
            <person name="Pangilinan J."/>
            <person name="Lipzen A."/>
            <person name="Barry K."/>
            <person name="de Vries R.P."/>
            <person name="Grigoriev I.V."/>
            <person name="Idnurm A."/>
        </authorList>
    </citation>
    <scope>NUCLEOTIDE SEQUENCE [LARGE SCALE GENOMIC DNA]</scope>
    <source>
        <strain evidence="5 6">CBS 101075</strain>
    </source>
</reference>
<evidence type="ECO:0000256" key="1">
    <source>
        <dbReference type="ARBA" id="ARBA00022884"/>
    </source>
</evidence>
<dbReference type="CDD" id="cd07323">
    <property type="entry name" value="LAM"/>
    <property type="match status" value="1"/>
</dbReference>
<sequence>MAAMASKPEMPTFSYAQAAKGIVSTPTTQQTAKSSANQSKQASNDDSNDSSVPATRSEVKADTENTESKVERETESAGQQQASAGSSKNIVSGTSSPSLGTASTSTLTKDDDASVTPNGSSDSTWDKQSQASVPVEKANQTAEGTQEKSNGASEKAPSPPKELKAAPIPAVNVWQQRKEAQEAKAKATGTLKPTASAAAKGGAVKSGADQDPSRSGPKKKADGAPEGAGSQVRDRKKTDGRGRDEGARKSGFRYGGAVSAEGALPPVGDAALWPTPQTAQGEEKRKAQEKSEKSEKTEKSPGVRTHGKEKWTPVPYVPTAVFNTPLPSGSRRGGRASRGGRDGGRGGAHGAGAAAGADKAAPGQTVQGSASKVAAAGDRGRNEPNGTRANSLPAQTRRSDSTDAATATEQRRSSQAPERARGEPRAKGSEDTHGANEGAQTNGTEGFPRKSFGKTHEPSHKGADYHSRSIHVPGDSHNGRFSSSHERRFDNGPKSADVASFPREFHSHRDHPRERGDSRPERGRGAYRGRGGHGSYGSSQSSQFPNPHISHHSFIPNKSFNFDRQRSQQGLQNGQSHNRMSIRSPSLPNTAAMYGAYPVPADINTVYAYPPVHPGPMTAIPYQPYMEPFSLMGMISMQLEYYFSVDNLCKDIFLRKHMDSQGFVLLSFIAGFKRVKTLTEDFELLRHVARQLRNVEYQISEDGVDRVRPRERWEQWVLTIDQRDPSAQNEGPPPAKSYPPVDENASHFEYAAAPYVNGSASDGSHHALTNGTKSKLLSSTAPEFSPSGNLTPVTAQDENATKSEQ</sequence>
<feature type="compositionally biased region" description="Low complexity" evidence="3">
    <location>
        <begin position="195"/>
        <end position="207"/>
    </location>
</feature>
<feature type="compositionally biased region" description="Low complexity" evidence="3">
    <location>
        <begin position="351"/>
        <end position="363"/>
    </location>
</feature>
<feature type="compositionally biased region" description="Low complexity" evidence="3">
    <location>
        <begin position="76"/>
        <end position="87"/>
    </location>
</feature>
<dbReference type="PANTHER" id="PTHR22792:SF132">
    <property type="entry name" value="LA-RELATED PROTEIN 1"/>
    <property type="match status" value="1"/>
</dbReference>
<feature type="compositionally biased region" description="Polar residues" evidence="3">
    <location>
        <begin position="384"/>
        <end position="416"/>
    </location>
</feature>
<feature type="compositionally biased region" description="Polar residues" evidence="3">
    <location>
        <begin position="758"/>
        <end position="798"/>
    </location>
</feature>
<feature type="domain" description="HTH La-type RNA-binding" evidence="4">
    <location>
        <begin position="625"/>
        <end position="719"/>
    </location>
</feature>
<dbReference type="InterPro" id="IPR036390">
    <property type="entry name" value="WH_DNA-bd_sf"/>
</dbReference>
<feature type="region of interest" description="Disordered" evidence="3">
    <location>
        <begin position="23"/>
        <end position="585"/>
    </location>
</feature>
<feature type="compositionally biased region" description="Polar residues" evidence="3">
    <location>
        <begin position="88"/>
        <end position="107"/>
    </location>
</feature>
<feature type="compositionally biased region" description="Polar residues" evidence="3">
    <location>
        <begin position="115"/>
        <end position="152"/>
    </location>
</feature>
<feature type="compositionally biased region" description="Polar residues" evidence="3">
    <location>
        <begin position="567"/>
        <end position="585"/>
    </location>
</feature>
<feature type="region of interest" description="Disordered" evidence="3">
    <location>
        <begin position="720"/>
        <end position="742"/>
    </location>
</feature>
<keyword evidence="1 2" id="KW-0694">RNA-binding</keyword>
<dbReference type="GO" id="GO:0010494">
    <property type="term" value="C:cytoplasmic stress granule"/>
    <property type="evidence" value="ECO:0007669"/>
    <property type="project" value="TreeGrafter"/>
</dbReference>
<dbReference type="STRING" id="264951.A0A443HPI7"/>
<proteinExistence type="predicted"/>
<dbReference type="Proteomes" id="UP000283841">
    <property type="component" value="Unassembled WGS sequence"/>
</dbReference>
<feature type="compositionally biased region" description="Basic and acidic residues" evidence="3">
    <location>
        <begin position="503"/>
        <end position="524"/>
    </location>
</feature>
<feature type="compositionally biased region" description="Basic and acidic residues" evidence="3">
    <location>
        <begin position="454"/>
        <end position="467"/>
    </location>
</feature>
<protein>
    <submittedName>
        <fullName evidence="5">La domain family</fullName>
    </submittedName>
</protein>
<dbReference type="RefSeq" id="XP_028483393.1">
    <property type="nucleotide sequence ID" value="XM_028627510.1"/>
</dbReference>
<dbReference type="AlphaFoldDB" id="A0A443HPI7"/>
<feature type="compositionally biased region" description="Basic and acidic residues" evidence="3">
    <location>
        <begin position="57"/>
        <end position="75"/>
    </location>
</feature>
<evidence type="ECO:0000313" key="6">
    <source>
        <dbReference type="Proteomes" id="UP000283841"/>
    </source>
</evidence>
<dbReference type="GO" id="GO:0045727">
    <property type="term" value="P:positive regulation of translation"/>
    <property type="evidence" value="ECO:0007669"/>
    <property type="project" value="TreeGrafter"/>
</dbReference>
<dbReference type="GeneID" id="39596787"/>
<gene>
    <name evidence="5" type="ORF">C8Q69DRAFT_334046</name>
</gene>
<feature type="compositionally biased region" description="Basic and acidic residues" evidence="3">
    <location>
        <begin position="418"/>
        <end position="434"/>
    </location>
</feature>
<dbReference type="GO" id="GO:0005829">
    <property type="term" value="C:cytosol"/>
    <property type="evidence" value="ECO:0007669"/>
    <property type="project" value="TreeGrafter"/>
</dbReference>
<dbReference type="SUPFAM" id="SSF46785">
    <property type="entry name" value="Winged helix' DNA-binding domain"/>
    <property type="match status" value="1"/>
</dbReference>
<feature type="compositionally biased region" description="Low complexity" evidence="3">
    <location>
        <begin position="27"/>
        <end position="44"/>
    </location>
</feature>
<keyword evidence="6" id="KW-1185">Reference proteome</keyword>
<evidence type="ECO:0000256" key="3">
    <source>
        <dbReference type="SAM" id="MobiDB-lite"/>
    </source>
</evidence>
<name>A0A443HPI7_BYSSP</name>
<organism evidence="5 6">
    <name type="scientific">Byssochlamys spectabilis</name>
    <name type="common">Paecilomyces variotii</name>
    <dbReference type="NCBI Taxonomy" id="264951"/>
    <lineage>
        <taxon>Eukaryota</taxon>
        <taxon>Fungi</taxon>
        <taxon>Dikarya</taxon>
        <taxon>Ascomycota</taxon>
        <taxon>Pezizomycotina</taxon>
        <taxon>Eurotiomycetes</taxon>
        <taxon>Eurotiomycetidae</taxon>
        <taxon>Eurotiales</taxon>
        <taxon>Thermoascaceae</taxon>
        <taxon>Paecilomyces</taxon>
    </lineage>
</organism>
<dbReference type="InterPro" id="IPR045180">
    <property type="entry name" value="La_dom_prot"/>
</dbReference>
<dbReference type="EMBL" id="RCNU01000009">
    <property type="protein sequence ID" value="RWQ93748.1"/>
    <property type="molecule type" value="Genomic_DNA"/>
</dbReference>